<dbReference type="InterPro" id="IPR003362">
    <property type="entry name" value="Bact_transf"/>
</dbReference>
<dbReference type="EMBL" id="MBTF01000012">
    <property type="protein sequence ID" value="OOQ59458.1"/>
    <property type="molecule type" value="Genomic_DNA"/>
</dbReference>
<evidence type="ECO:0000256" key="3">
    <source>
        <dbReference type="ARBA" id="ARBA00022679"/>
    </source>
</evidence>
<dbReference type="InterPro" id="IPR017475">
    <property type="entry name" value="EPS_sugar_tfrase"/>
</dbReference>
<dbReference type="RefSeq" id="WP_078348188.1">
    <property type="nucleotide sequence ID" value="NZ_MBTF01000012.1"/>
</dbReference>
<evidence type="ECO:0000256" key="7">
    <source>
        <dbReference type="SAM" id="Phobius"/>
    </source>
</evidence>
<keyword evidence="6 7" id="KW-0472">Membrane</keyword>
<comment type="similarity">
    <text evidence="2">Belongs to the bacterial sugar transferase family.</text>
</comment>
<dbReference type="AlphaFoldDB" id="A0A1S9PFU9"/>
<evidence type="ECO:0000256" key="1">
    <source>
        <dbReference type="ARBA" id="ARBA00004141"/>
    </source>
</evidence>
<evidence type="ECO:0000256" key="6">
    <source>
        <dbReference type="ARBA" id="ARBA00023136"/>
    </source>
</evidence>
<protein>
    <recommendedName>
        <fullName evidence="8">Bacterial sugar transferase domain-containing protein</fullName>
    </recommendedName>
</protein>
<feature type="domain" description="Bacterial sugar transferase" evidence="8">
    <location>
        <begin position="262"/>
        <end position="444"/>
    </location>
</feature>
<dbReference type="OrthoDB" id="9808602at2"/>
<accession>A0A1S9PFU9</accession>
<dbReference type="Pfam" id="PF02397">
    <property type="entry name" value="Bac_transf"/>
    <property type="match status" value="1"/>
</dbReference>
<keyword evidence="5 7" id="KW-1133">Transmembrane helix</keyword>
<evidence type="ECO:0000259" key="8">
    <source>
        <dbReference type="Pfam" id="PF02397"/>
    </source>
</evidence>
<organism evidence="9 10">
    <name type="scientific">Mucilaginibacter pedocola</name>
    <dbReference type="NCBI Taxonomy" id="1792845"/>
    <lineage>
        <taxon>Bacteria</taxon>
        <taxon>Pseudomonadati</taxon>
        <taxon>Bacteroidota</taxon>
        <taxon>Sphingobacteriia</taxon>
        <taxon>Sphingobacteriales</taxon>
        <taxon>Sphingobacteriaceae</taxon>
        <taxon>Mucilaginibacter</taxon>
    </lineage>
</organism>
<evidence type="ECO:0000256" key="4">
    <source>
        <dbReference type="ARBA" id="ARBA00022692"/>
    </source>
</evidence>
<evidence type="ECO:0000313" key="10">
    <source>
        <dbReference type="Proteomes" id="UP000189739"/>
    </source>
</evidence>
<feature type="transmembrane region" description="Helical" evidence="7">
    <location>
        <begin position="267"/>
        <end position="287"/>
    </location>
</feature>
<dbReference type="GO" id="GO:0016780">
    <property type="term" value="F:phosphotransferase activity, for other substituted phosphate groups"/>
    <property type="evidence" value="ECO:0007669"/>
    <property type="project" value="TreeGrafter"/>
</dbReference>
<dbReference type="PANTHER" id="PTHR30576:SF0">
    <property type="entry name" value="UNDECAPRENYL-PHOSPHATE N-ACETYLGALACTOSAMINYL 1-PHOSPHATE TRANSFERASE-RELATED"/>
    <property type="match status" value="1"/>
</dbReference>
<dbReference type="NCBIfam" id="TIGR03025">
    <property type="entry name" value="EPS_sugtrans"/>
    <property type="match status" value="1"/>
</dbReference>
<comment type="subcellular location">
    <subcellularLocation>
        <location evidence="1">Membrane</location>
        <topology evidence="1">Multi-pass membrane protein</topology>
    </subcellularLocation>
</comment>
<evidence type="ECO:0000256" key="2">
    <source>
        <dbReference type="ARBA" id="ARBA00006464"/>
    </source>
</evidence>
<dbReference type="GO" id="GO:0016020">
    <property type="term" value="C:membrane"/>
    <property type="evidence" value="ECO:0007669"/>
    <property type="project" value="UniProtKB-SubCell"/>
</dbReference>
<evidence type="ECO:0000313" key="9">
    <source>
        <dbReference type="EMBL" id="OOQ59458.1"/>
    </source>
</evidence>
<dbReference type="Proteomes" id="UP000189739">
    <property type="component" value="Unassembled WGS sequence"/>
</dbReference>
<keyword evidence="3" id="KW-0808">Transferase</keyword>
<keyword evidence="10" id="KW-1185">Reference proteome</keyword>
<proteinExistence type="inferred from homology"/>
<sequence>MTTRYSKHLPGFVFLSDLLLLNFALYSSHYIKFNTFTPSETAITFILLVNIAWVVVSALSRSFYVFRPMQLRDNINKFLLTLIYHLLCVFGIIYFLKIANISRAEVMLSYTLFFLFVVFQRSVLFFFLDYIRKKGYNHRQIVIIGDQNIAERLVKSFEQHPEYGYDLTDFISEEQMAAMADDELVQALIERAPNEVFICYKQMNYELLNRLVKMGDTYLIKIKVVSDLILHNNYAQLVNYHNVPVLQLNSSPEIGLKIRILKRGFDVIFSSLVMVAGAPVFFMLLIVTKLTSKGPAFFRQERIGQNEKPFYIYKFRSMRVNAELAGPQLSKENDPRITKWGMVMRKTRLDELPQFWNVLKGDMSVVGPRPERQYYIEQILEKSPSYKKLLRVKPGLTSIGQVHYGYAENVDQMCDRVRYDLLYLQNISLNSDLNIIMKTVKVMVQGKGK</sequence>
<dbReference type="STRING" id="1792845.BC343_04560"/>
<dbReference type="PANTHER" id="PTHR30576">
    <property type="entry name" value="COLANIC BIOSYNTHESIS UDP-GLUCOSE LIPID CARRIER TRANSFERASE"/>
    <property type="match status" value="1"/>
</dbReference>
<feature type="transmembrane region" description="Helical" evidence="7">
    <location>
        <begin position="43"/>
        <end position="66"/>
    </location>
</feature>
<name>A0A1S9PFU9_9SPHI</name>
<evidence type="ECO:0000256" key="5">
    <source>
        <dbReference type="ARBA" id="ARBA00022989"/>
    </source>
</evidence>
<comment type="caution">
    <text evidence="9">The sequence shown here is derived from an EMBL/GenBank/DDBJ whole genome shotgun (WGS) entry which is preliminary data.</text>
</comment>
<feature type="transmembrane region" description="Helical" evidence="7">
    <location>
        <begin position="12"/>
        <end position="31"/>
    </location>
</feature>
<gene>
    <name evidence="9" type="ORF">BC343_04560</name>
</gene>
<keyword evidence="4 7" id="KW-0812">Transmembrane</keyword>
<feature type="transmembrane region" description="Helical" evidence="7">
    <location>
        <begin position="78"/>
        <end position="96"/>
    </location>
</feature>
<feature type="transmembrane region" description="Helical" evidence="7">
    <location>
        <begin position="108"/>
        <end position="131"/>
    </location>
</feature>
<reference evidence="9 10" key="1">
    <citation type="submission" date="2016-07" db="EMBL/GenBank/DDBJ databases">
        <title>Genomic analysis of zinc-resistant bacterium Mucilaginibacter pedocola TBZ30.</title>
        <authorList>
            <person name="Huang J."/>
            <person name="Tang J."/>
        </authorList>
    </citation>
    <scope>NUCLEOTIDE SEQUENCE [LARGE SCALE GENOMIC DNA]</scope>
    <source>
        <strain evidence="9 10">TBZ30</strain>
    </source>
</reference>